<dbReference type="RefSeq" id="WP_116185746.1">
    <property type="nucleotide sequence ID" value="NZ_QTJX01000006.1"/>
</dbReference>
<dbReference type="AlphaFoldDB" id="A0A371JLL3"/>
<dbReference type="OrthoDB" id="820612at2"/>
<name>A0A371JLL3_9FLAO</name>
<proteinExistence type="predicted"/>
<gene>
    <name evidence="1" type="ORF">DX873_17280</name>
</gene>
<evidence type="ECO:0000313" key="2">
    <source>
        <dbReference type="Proteomes" id="UP000261828"/>
    </source>
</evidence>
<sequence length="318" mass="34412">MKKFFKVTYLALIAIFFSCTEDEKLTFEKVTDNIGTAGGLRTISLISPTIDLNNIEGSSWTIEVEQWDDQDGDLLQEVVVYAQFQDFTPGNGENNKPEVEVKTISASEFSLGPDGLPRSIIDVPASELISLLGLNTETEIDGGDIFRIRLELILTDGSVFSSGNLEGNITGVFFNSPFSYPANVVCELDESLFAGNYQMEYISGVFDAFGGANAFDDEEVTIVAASSTQRTVAVSTYLTSLGPFTGTLTFDLVCGRILVPNQSLSGAACSTAIVQQSGDNVGTFNPSDDSEFLVIFNDEITSDCGATPYEVVLRFTRI</sequence>
<organism evidence="1 2">
    <name type="scientific">Flagellimonas nanhaiensis</name>
    <dbReference type="NCBI Taxonomy" id="2292706"/>
    <lineage>
        <taxon>Bacteria</taxon>
        <taxon>Pseudomonadati</taxon>
        <taxon>Bacteroidota</taxon>
        <taxon>Flavobacteriia</taxon>
        <taxon>Flavobacteriales</taxon>
        <taxon>Flavobacteriaceae</taxon>
        <taxon>Flagellimonas</taxon>
    </lineage>
</organism>
<keyword evidence="2" id="KW-1185">Reference proteome</keyword>
<dbReference type="Proteomes" id="UP000261828">
    <property type="component" value="Unassembled WGS sequence"/>
</dbReference>
<comment type="caution">
    <text evidence="1">The sequence shown here is derived from an EMBL/GenBank/DDBJ whole genome shotgun (WGS) entry which is preliminary data.</text>
</comment>
<reference evidence="1 2" key="1">
    <citation type="submission" date="2018-08" db="EMBL/GenBank/DDBJ databases">
        <title>Muricauda nanhaiensis sp. nov., isolated from seawater of the South China Sea.</title>
        <authorList>
            <person name="Dang Y."/>
        </authorList>
    </citation>
    <scope>NUCLEOTIDE SEQUENCE [LARGE SCALE GENOMIC DNA]</scope>
    <source>
        <strain evidence="1 2">SM1704</strain>
    </source>
</reference>
<dbReference type="PROSITE" id="PS51257">
    <property type="entry name" value="PROKAR_LIPOPROTEIN"/>
    <property type="match status" value="1"/>
</dbReference>
<evidence type="ECO:0000313" key="1">
    <source>
        <dbReference type="EMBL" id="RDY57901.1"/>
    </source>
</evidence>
<accession>A0A371JLL3</accession>
<protein>
    <submittedName>
        <fullName evidence="1">Uncharacterized protein</fullName>
    </submittedName>
</protein>
<dbReference type="EMBL" id="QTJX01000006">
    <property type="protein sequence ID" value="RDY57901.1"/>
    <property type="molecule type" value="Genomic_DNA"/>
</dbReference>